<dbReference type="GO" id="GO:0009317">
    <property type="term" value="C:acetyl-CoA carboxylase complex"/>
    <property type="evidence" value="ECO:0007669"/>
    <property type="project" value="InterPro"/>
</dbReference>
<keyword evidence="2" id="KW-0275">Fatty acid biosynthesis</keyword>
<keyword evidence="2" id="KW-0443">Lipid metabolism</keyword>
<dbReference type="Proteomes" id="UP000001880">
    <property type="component" value="Chromosome"/>
</dbReference>
<dbReference type="KEGG" id="hoh:Hoch_5457"/>
<dbReference type="SUPFAM" id="SSF51230">
    <property type="entry name" value="Single hybrid motif"/>
    <property type="match status" value="1"/>
</dbReference>
<dbReference type="InterPro" id="IPR011053">
    <property type="entry name" value="Single_hybrid_motif"/>
</dbReference>
<evidence type="ECO:0000313" key="5">
    <source>
        <dbReference type="Proteomes" id="UP000001880"/>
    </source>
</evidence>
<comment type="function">
    <text evidence="1 2">This protein is a component of the acetyl coenzyme A carboxylase complex; first, biotin carboxylase catalyzes the carboxylation of the carrier protein and then the transcarboxylase transfers the carboxyl group to form malonyl-CoA.</text>
</comment>
<dbReference type="Gene3D" id="2.40.50.100">
    <property type="match status" value="1"/>
</dbReference>
<protein>
    <recommendedName>
        <fullName evidence="2">Biotin carboxyl carrier protein of acetyl-CoA carboxylase</fullName>
    </recommendedName>
</protein>
<reference evidence="4 5" key="1">
    <citation type="journal article" date="2010" name="Stand. Genomic Sci.">
        <title>Complete genome sequence of Haliangium ochraceum type strain (SMP-2).</title>
        <authorList>
            <consortium name="US DOE Joint Genome Institute (JGI-PGF)"/>
            <person name="Ivanova N."/>
            <person name="Daum C."/>
            <person name="Lang E."/>
            <person name="Abt B."/>
            <person name="Kopitz M."/>
            <person name="Saunders E."/>
            <person name="Lapidus A."/>
            <person name="Lucas S."/>
            <person name="Glavina Del Rio T."/>
            <person name="Nolan M."/>
            <person name="Tice H."/>
            <person name="Copeland A."/>
            <person name="Cheng J.F."/>
            <person name="Chen F."/>
            <person name="Bruce D."/>
            <person name="Goodwin L."/>
            <person name="Pitluck S."/>
            <person name="Mavromatis K."/>
            <person name="Pati A."/>
            <person name="Mikhailova N."/>
            <person name="Chen A."/>
            <person name="Palaniappan K."/>
            <person name="Land M."/>
            <person name="Hauser L."/>
            <person name="Chang Y.J."/>
            <person name="Jeffries C.D."/>
            <person name="Detter J.C."/>
            <person name="Brettin T."/>
            <person name="Rohde M."/>
            <person name="Goker M."/>
            <person name="Bristow J."/>
            <person name="Markowitz V."/>
            <person name="Eisen J.A."/>
            <person name="Hugenholtz P."/>
            <person name="Kyrpides N.C."/>
            <person name="Klenk H.P."/>
        </authorList>
    </citation>
    <scope>NUCLEOTIDE SEQUENCE [LARGE SCALE GENOMIC DNA]</scope>
    <source>
        <strain evidence="5">DSM 14365 / CIP 107738 / JCM 11303 / AJ 13395 / SMP-2</strain>
    </source>
</reference>
<keyword evidence="2" id="KW-0276">Fatty acid metabolism</keyword>
<name>D0LZG1_HALO1</name>
<dbReference type="GO" id="GO:0006633">
    <property type="term" value="P:fatty acid biosynthetic process"/>
    <property type="evidence" value="ECO:0007669"/>
    <property type="project" value="UniProtKB-UniPathway"/>
</dbReference>
<comment type="pathway">
    <text evidence="2">Lipid metabolism; fatty acid biosynthesis.</text>
</comment>
<sequence>MSTVHTSELSALLSVEDERILLRAPALGLWRAAPPEGAVIRPGDRIGQLEILGALHTVLAPAKARGAVVGPAREEALARRPMAYGDVMLVLDPAAASGGALAAEAAAEAQAGALENAGPSFRAPISGRFYARPAPERPAFVQVGDEISVGQTVCLIEVMKTFHRVTYGGKGLPERARVAAIAPAEDSDIASGDIILVLE</sequence>
<keyword evidence="2" id="KW-0092">Biotin</keyword>
<evidence type="ECO:0000256" key="2">
    <source>
        <dbReference type="RuleBase" id="RU364072"/>
    </source>
</evidence>
<evidence type="ECO:0000256" key="1">
    <source>
        <dbReference type="ARBA" id="ARBA00003761"/>
    </source>
</evidence>
<organism evidence="4 5">
    <name type="scientific">Haliangium ochraceum (strain DSM 14365 / JCM 11303 / SMP-2)</name>
    <dbReference type="NCBI Taxonomy" id="502025"/>
    <lineage>
        <taxon>Bacteria</taxon>
        <taxon>Pseudomonadati</taxon>
        <taxon>Myxococcota</taxon>
        <taxon>Polyangia</taxon>
        <taxon>Haliangiales</taxon>
        <taxon>Kofleriaceae</taxon>
        <taxon>Haliangium</taxon>
    </lineage>
</organism>
<dbReference type="STRING" id="502025.Hoch_5457"/>
<dbReference type="OrthoDB" id="5297413at2"/>
<evidence type="ECO:0000313" key="4">
    <source>
        <dbReference type="EMBL" id="ACY17940.1"/>
    </source>
</evidence>
<dbReference type="GO" id="GO:0003989">
    <property type="term" value="F:acetyl-CoA carboxylase activity"/>
    <property type="evidence" value="ECO:0007669"/>
    <property type="project" value="InterPro"/>
</dbReference>
<feature type="domain" description="Lipoyl-binding" evidence="3">
    <location>
        <begin position="121"/>
        <end position="198"/>
    </location>
</feature>
<proteinExistence type="predicted"/>
<dbReference type="PRINTS" id="PR01071">
    <property type="entry name" value="ACOABIOTINCC"/>
</dbReference>
<dbReference type="EMBL" id="CP001804">
    <property type="protein sequence ID" value="ACY17940.1"/>
    <property type="molecule type" value="Genomic_DNA"/>
</dbReference>
<dbReference type="AlphaFoldDB" id="D0LZG1"/>
<dbReference type="InterPro" id="IPR000089">
    <property type="entry name" value="Biotin_lipoyl"/>
</dbReference>
<dbReference type="RefSeq" id="WP_012830532.1">
    <property type="nucleotide sequence ID" value="NC_013440.1"/>
</dbReference>
<keyword evidence="5" id="KW-1185">Reference proteome</keyword>
<gene>
    <name evidence="4" type="ordered locus">Hoch_5457</name>
</gene>
<dbReference type="eggNOG" id="COG0511">
    <property type="taxonomic scope" value="Bacteria"/>
</dbReference>
<accession>D0LZG1</accession>
<dbReference type="CDD" id="cd06850">
    <property type="entry name" value="biotinyl_domain"/>
    <property type="match status" value="1"/>
</dbReference>
<dbReference type="HOGENOM" id="CLU_1370544_0_0_7"/>
<dbReference type="Pfam" id="PF00364">
    <property type="entry name" value="Biotin_lipoyl"/>
    <property type="match status" value="1"/>
</dbReference>
<keyword evidence="2" id="KW-0444">Lipid biosynthesis</keyword>
<dbReference type="InterPro" id="IPR001249">
    <property type="entry name" value="AcCoA_biotinCC"/>
</dbReference>
<dbReference type="UniPathway" id="UPA00094"/>
<evidence type="ECO:0000259" key="3">
    <source>
        <dbReference type="Pfam" id="PF00364"/>
    </source>
</evidence>